<evidence type="ECO:0000313" key="2">
    <source>
        <dbReference type="Proteomes" id="UP000887013"/>
    </source>
</evidence>
<dbReference type="Proteomes" id="UP000887013">
    <property type="component" value="Unassembled WGS sequence"/>
</dbReference>
<organism evidence="1 2">
    <name type="scientific">Nephila pilipes</name>
    <name type="common">Giant wood spider</name>
    <name type="synonym">Nephila maculata</name>
    <dbReference type="NCBI Taxonomy" id="299642"/>
    <lineage>
        <taxon>Eukaryota</taxon>
        <taxon>Metazoa</taxon>
        <taxon>Ecdysozoa</taxon>
        <taxon>Arthropoda</taxon>
        <taxon>Chelicerata</taxon>
        <taxon>Arachnida</taxon>
        <taxon>Araneae</taxon>
        <taxon>Araneomorphae</taxon>
        <taxon>Entelegynae</taxon>
        <taxon>Araneoidea</taxon>
        <taxon>Nephilidae</taxon>
        <taxon>Nephila</taxon>
    </lineage>
</organism>
<keyword evidence="2" id="KW-1185">Reference proteome</keyword>
<proteinExistence type="predicted"/>
<evidence type="ECO:0000313" key="1">
    <source>
        <dbReference type="EMBL" id="GFS73164.1"/>
    </source>
</evidence>
<dbReference type="EMBL" id="BMAW01096057">
    <property type="protein sequence ID" value="GFS73164.1"/>
    <property type="molecule type" value="Genomic_DNA"/>
</dbReference>
<gene>
    <name evidence="1" type="ORF">NPIL_483891</name>
</gene>
<sequence length="116" mass="13278">MTLALSNKMTLEFQECESPSYVSSRYTLNGNRYENEGVVNKCRGKSHVLTKGTFKHDLVIDEDYYSLTCHVVPTKHLNFKAIIGISQQWIQPSFLAIYLPSREKQCPMECVPMKDG</sequence>
<comment type="caution">
    <text evidence="1">The sequence shown here is derived from an EMBL/GenBank/DDBJ whole genome shotgun (WGS) entry which is preliminary data.</text>
</comment>
<protein>
    <submittedName>
        <fullName evidence="1">Uncharacterized protein</fullName>
    </submittedName>
</protein>
<reference evidence="1" key="1">
    <citation type="submission" date="2020-08" db="EMBL/GenBank/DDBJ databases">
        <title>Multicomponent nature underlies the extraordinary mechanical properties of spider dragline silk.</title>
        <authorList>
            <person name="Kono N."/>
            <person name="Nakamura H."/>
            <person name="Mori M."/>
            <person name="Yoshida Y."/>
            <person name="Ohtoshi R."/>
            <person name="Malay A.D."/>
            <person name="Moran D.A.P."/>
            <person name="Tomita M."/>
            <person name="Numata K."/>
            <person name="Arakawa K."/>
        </authorList>
    </citation>
    <scope>NUCLEOTIDE SEQUENCE</scope>
</reference>
<accession>A0A8X6MR22</accession>
<dbReference type="AlphaFoldDB" id="A0A8X6MR22"/>
<name>A0A8X6MR22_NEPPI</name>